<dbReference type="PANTHER" id="PTHR13198:SF4">
    <property type="entry name" value="E3 UBIQUITIN-PROTEIN LIGASE RNF25"/>
    <property type="match status" value="1"/>
</dbReference>
<dbReference type="CDD" id="cd16448">
    <property type="entry name" value="RING-H2"/>
    <property type="match status" value="1"/>
</dbReference>
<dbReference type="PANTHER" id="PTHR13198">
    <property type="entry name" value="RING FINGER PROTEIN 25"/>
    <property type="match status" value="1"/>
</dbReference>
<evidence type="ECO:0000256" key="1">
    <source>
        <dbReference type="SAM" id="MobiDB-lite"/>
    </source>
</evidence>
<dbReference type="InterPro" id="IPR006575">
    <property type="entry name" value="RWD_dom"/>
</dbReference>
<dbReference type="GO" id="GO:0005634">
    <property type="term" value="C:nucleus"/>
    <property type="evidence" value="ECO:0007669"/>
    <property type="project" value="TreeGrafter"/>
</dbReference>
<name>A0A8J6CDH5_DIALT</name>
<evidence type="ECO:0000313" key="4">
    <source>
        <dbReference type="Proteomes" id="UP000751190"/>
    </source>
</evidence>
<keyword evidence="4" id="KW-1185">Reference proteome</keyword>
<dbReference type="InterPro" id="IPR013083">
    <property type="entry name" value="Znf_RING/FYVE/PHD"/>
</dbReference>
<organism evidence="3 4">
    <name type="scientific">Diacronema lutheri</name>
    <name type="common">Unicellular marine alga</name>
    <name type="synonym">Monochrysis lutheri</name>
    <dbReference type="NCBI Taxonomy" id="2081491"/>
    <lineage>
        <taxon>Eukaryota</taxon>
        <taxon>Haptista</taxon>
        <taxon>Haptophyta</taxon>
        <taxon>Pavlovophyceae</taxon>
        <taxon>Pavlovales</taxon>
        <taxon>Pavlovaceae</taxon>
        <taxon>Diacronema</taxon>
    </lineage>
</organism>
<dbReference type="CDD" id="cd11605">
    <property type="entry name" value="RWD_DRWD_ELF-like"/>
    <property type="match status" value="1"/>
</dbReference>
<dbReference type="SUPFAM" id="SSF57850">
    <property type="entry name" value="RING/U-box"/>
    <property type="match status" value="1"/>
</dbReference>
<dbReference type="GO" id="GO:0061630">
    <property type="term" value="F:ubiquitin protein ligase activity"/>
    <property type="evidence" value="ECO:0007669"/>
    <property type="project" value="InterPro"/>
</dbReference>
<sequence length="367" mass="39829">MEDVELECELLGAMFDECELAWRGASRTVAVRLAPANTGQLRPLWATVELELPPLYPEEHPLVRLSAARGTVEREEREVVAAARAARGALGERCCIDVVQAALEALTRIAERPSECACCYELIDPLDSFRAPCEHCFHAVCVLRWRQACGDAEPPRAADGAGAPSGGDARLRAAVADHAQAAARIEAHGAHETAVRDALSHAERQLAALEPADRQHAASLDRLVRQHRDTLSDVRREGERLRRAEARLHARLSTETDTAEQAAAERSLALAERALPCPVCRLPIGARELDALQREHPPPARGPASRARHLSIDELLDSELLARVRALQAEHVRLAHAQLARADAVATGGDRAASPARSKVPRSSFGQ</sequence>
<dbReference type="GO" id="GO:0016567">
    <property type="term" value="P:protein ubiquitination"/>
    <property type="evidence" value="ECO:0007669"/>
    <property type="project" value="TreeGrafter"/>
</dbReference>
<gene>
    <name evidence="3" type="ORF">KFE25_000407</name>
</gene>
<feature type="region of interest" description="Disordered" evidence="1">
    <location>
        <begin position="345"/>
        <end position="367"/>
    </location>
</feature>
<dbReference type="Pfam" id="PF05773">
    <property type="entry name" value="RWD"/>
    <property type="match status" value="1"/>
</dbReference>
<evidence type="ECO:0000313" key="3">
    <source>
        <dbReference type="EMBL" id="KAG8467091.1"/>
    </source>
</evidence>
<dbReference type="InterPro" id="IPR039133">
    <property type="entry name" value="RNF25"/>
</dbReference>
<dbReference type="Proteomes" id="UP000751190">
    <property type="component" value="Unassembled WGS sequence"/>
</dbReference>
<accession>A0A8J6CDH5</accession>
<reference evidence="3" key="1">
    <citation type="submission" date="2021-05" db="EMBL/GenBank/DDBJ databases">
        <title>The genome of the haptophyte Pavlova lutheri (Diacronema luteri, Pavlovales) - a model for lipid biosynthesis in eukaryotic algae.</title>
        <authorList>
            <person name="Hulatt C.J."/>
            <person name="Posewitz M.C."/>
        </authorList>
    </citation>
    <scope>NUCLEOTIDE SEQUENCE</scope>
    <source>
        <strain evidence="3">NIVA-4/92</strain>
    </source>
</reference>
<feature type="domain" description="RWD" evidence="2">
    <location>
        <begin position="2"/>
        <end position="126"/>
    </location>
</feature>
<proteinExistence type="predicted"/>
<protein>
    <recommendedName>
        <fullName evidence="2">RWD domain-containing protein</fullName>
    </recommendedName>
</protein>
<dbReference type="EMBL" id="JAGTXO010000006">
    <property type="protein sequence ID" value="KAG8467091.1"/>
    <property type="molecule type" value="Genomic_DNA"/>
</dbReference>
<comment type="caution">
    <text evidence="3">The sequence shown here is derived from an EMBL/GenBank/DDBJ whole genome shotgun (WGS) entry which is preliminary data.</text>
</comment>
<dbReference type="Gene3D" id="3.30.40.10">
    <property type="entry name" value="Zinc/RING finger domain, C3HC4 (zinc finger)"/>
    <property type="match status" value="1"/>
</dbReference>
<evidence type="ECO:0000259" key="2">
    <source>
        <dbReference type="Pfam" id="PF05773"/>
    </source>
</evidence>
<dbReference type="AlphaFoldDB" id="A0A8J6CDH5"/>